<sequence>MEVYVVIGLYGAVISEVKGFLNKEKAEEFQADLDKEYGIVRDENGDYEHPKNDVLFYTLEVS</sequence>
<comment type="caution">
    <text evidence="1">The sequence shown here is derived from an EMBL/GenBank/DDBJ whole genome shotgun (WGS) entry which is preliminary data.</text>
</comment>
<organism evidence="1">
    <name type="scientific">marine sediment metagenome</name>
    <dbReference type="NCBI Taxonomy" id="412755"/>
    <lineage>
        <taxon>unclassified sequences</taxon>
        <taxon>metagenomes</taxon>
        <taxon>ecological metagenomes</taxon>
    </lineage>
</organism>
<dbReference type="EMBL" id="BARW01012152">
    <property type="protein sequence ID" value="GAI80982.1"/>
    <property type="molecule type" value="Genomic_DNA"/>
</dbReference>
<protein>
    <submittedName>
        <fullName evidence="1">Uncharacterized protein</fullName>
    </submittedName>
</protein>
<name>X1RJS8_9ZZZZ</name>
<reference evidence="1" key="1">
    <citation type="journal article" date="2014" name="Front. Microbiol.">
        <title>High frequency of phylogenetically diverse reductive dehalogenase-homologous genes in deep subseafloor sedimentary metagenomes.</title>
        <authorList>
            <person name="Kawai M."/>
            <person name="Futagami T."/>
            <person name="Toyoda A."/>
            <person name="Takaki Y."/>
            <person name="Nishi S."/>
            <person name="Hori S."/>
            <person name="Arai W."/>
            <person name="Tsubouchi T."/>
            <person name="Morono Y."/>
            <person name="Uchiyama I."/>
            <person name="Ito T."/>
            <person name="Fujiyama A."/>
            <person name="Inagaki F."/>
            <person name="Takami H."/>
        </authorList>
    </citation>
    <scope>NUCLEOTIDE SEQUENCE</scope>
    <source>
        <strain evidence="1">Expedition CK06-06</strain>
    </source>
</reference>
<proteinExistence type="predicted"/>
<evidence type="ECO:0000313" key="1">
    <source>
        <dbReference type="EMBL" id="GAI80982.1"/>
    </source>
</evidence>
<gene>
    <name evidence="1" type="ORF">S12H4_23048</name>
</gene>
<accession>X1RJS8</accession>
<dbReference type="AlphaFoldDB" id="X1RJS8"/>